<evidence type="ECO:0000256" key="1">
    <source>
        <dbReference type="ARBA" id="ARBA00007150"/>
    </source>
</evidence>
<dbReference type="GO" id="GO:0005886">
    <property type="term" value="C:plasma membrane"/>
    <property type="evidence" value="ECO:0007669"/>
    <property type="project" value="UniProtKB-SubCell"/>
</dbReference>
<feature type="domain" description="PDZ" evidence="9">
    <location>
        <begin position="198"/>
        <end position="261"/>
    </location>
</feature>
<reference evidence="10 11" key="1">
    <citation type="submission" date="2020-07" db="EMBL/GenBank/DDBJ databases">
        <title>Thermogemmata thermophila gen. nov., sp. nov., a novel moderate thermophilic planctomycete from a Kamchatka hot spring.</title>
        <authorList>
            <person name="Elcheninov A.G."/>
            <person name="Podosokorskaya O.A."/>
            <person name="Kovaleva O.L."/>
            <person name="Novikov A."/>
            <person name="Bonch-Osmolovskaya E.A."/>
            <person name="Toshchakov S.V."/>
            <person name="Kublanov I.V."/>
        </authorList>
    </citation>
    <scope>NUCLEOTIDE SEQUENCE [LARGE SCALE GENOMIC DNA]</scope>
    <source>
        <strain evidence="10 11">2918</strain>
    </source>
</reference>
<comment type="catalytic activity">
    <reaction evidence="7">
        <text>L-cysteinyl-[prolipoprotein] + a 1,2-diacyl-sn-glycero-3-phospho-(1'-sn-glycerol) = an S-1,2-diacyl-sn-glyceryl-L-cysteinyl-[prolipoprotein] + sn-glycerol 1-phosphate + H(+)</text>
        <dbReference type="Rhea" id="RHEA:56712"/>
        <dbReference type="Rhea" id="RHEA-COMP:14679"/>
        <dbReference type="Rhea" id="RHEA-COMP:14680"/>
        <dbReference type="ChEBI" id="CHEBI:15378"/>
        <dbReference type="ChEBI" id="CHEBI:29950"/>
        <dbReference type="ChEBI" id="CHEBI:57685"/>
        <dbReference type="ChEBI" id="CHEBI:64716"/>
        <dbReference type="ChEBI" id="CHEBI:140658"/>
        <dbReference type="EC" id="2.5.1.145"/>
    </reaction>
</comment>
<evidence type="ECO:0000256" key="2">
    <source>
        <dbReference type="ARBA" id="ARBA00022475"/>
    </source>
</evidence>
<dbReference type="EC" id="2.5.1.145" evidence="7"/>
<accession>A0A7V9ABX1</accession>
<dbReference type="Pfam" id="PF01790">
    <property type="entry name" value="LGT"/>
    <property type="match status" value="2"/>
</dbReference>
<dbReference type="GO" id="GO:0008961">
    <property type="term" value="F:phosphatidylglycerol-prolipoprotein diacylglyceryl transferase activity"/>
    <property type="evidence" value="ECO:0007669"/>
    <property type="project" value="UniProtKB-UniRule"/>
</dbReference>
<protein>
    <recommendedName>
        <fullName evidence="7">Phosphatidylglycerol--prolipoprotein diacylglyceryl transferase</fullName>
        <ecNumber evidence="7">2.5.1.145</ecNumber>
    </recommendedName>
</protein>
<evidence type="ECO:0000256" key="8">
    <source>
        <dbReference type="SAM" id="MobiDB-lite"/>
    </source>
</evidence>
<dbReference type="PANTHER" id="PTHR30589:SF0">
    <property type="entry name" value="PHOSPHATIDYLGLYCEROL--PROLIPOPROTEIN DIACYLGLYCERYL TRANSFERASE"/>
    <property type="match status" value="1"/>
</dbReference>
<comment type="similarity">
    <text evidence="1 7">Belongs to the Lgt family.</text>
</comment>
<comment type="caution">
    <text evidence="10">The sequence shown here is derived from an EMBL/GenBank/DDBJ whole genome shotgun (WGS) entry which is preliminary data.</text>
</comment>
<dbReference type="Proteomes" id="UP000542342">
    <property type="component" value="Unassembled WGS sequence"/>
</dbReference>
<keyword evidence="5 7" id="KW-1133">Transmembrane helix</keyword>
<dbReference type="PANTHER" id="PTHR30589">
    <property type="entry name" value="PROLIPOPROTEIN DIACYLGLYCERYL TRANSFERASE"/>
    <property type="match status" value="1"/>
</dbReference>
<organism evidence="10 11">
    <name type="scientific">Thermogemmata fonticola</name>
    <dbReference type="NCBI Taxonomy" id="2755323"/>
    <lineage>
        <taxon>Bacteria</taxon>
        <taxon>Pseudomonadati</taxon>
        <taxon>Planctomycetota</taxon>
        <taxon>Planctomycetia</taxon>
        <taxon>Gemmatales</taxon>
        <taxon>Gemmataceae</taxon>
        <taxon>Thermogemmata</taxon>
    </lineage>
</organism>
<dbReference type="InterPro" id="IPR001640">
    <property type="entry name" value="Lgt"/>
</dbReference>
<keyword evidence="3 7" id="KW-0808">Transferase</keyword>
<comment type="function">
    <text evidence="7">Catalyzes the transfer of the diacylglyceryl group from phosphatidylglycerol to the sulfhydryl group of the N-terminal cysteine of a prolipoprotein, the first step in the formation of mature lipoproteins.</text>
</comment>
<dbReference type="InterPro" id="IPR036034">
    <property type="entry name" value="PDZ_sf"/>
</dbReference>
<keyword evidence="11" id="KW-1185">Reference proteome</keyword>
<dbReference type="SUPFAM" id="SSF50156">
    <property type="entry name" value="PDZ domain-like"/>
    <property type="match status" value="1"/>
</dbReference>
<feature type="transmembrane region" description="Helical" evidence="7">
    <location>
        <begin position="57"/>
        <end position="76"/>
    </location>
</feature>
<keyword evidence="2 7" id="KW-1003">Cell membrane</keyword>
<proteinExistence type="inferred from homology"/>
<dbReference type="Gene3D" id="2.30.42.10">
    <property type="match status" value="1"/>
</dbReference>
<evidence type="ECO:0000256" key="7">
    <source>
        <dbReference type="HAMAP-Rule" id="MF_01147"/>
    </source>
</evidence>
<evidence type="ECO:0000313" key="10">
    <source>
        <dbReference type="EMBL" id="MBA2226192.1"/>
    </source>
</evidence>
<keyword evidence="4 7" id="KW-0812">Transmembrane</keyword>
<name>A0A7V9ABX1_9BACT</name>
<evidence type="ECO:0000256" key="4">
    <source>
        <dbReference type="ARBA" id="ARBA00022692"/>
    </source>
</evidence>
<feature type="region of interest" description="Disordered" evidence="8">
    <location>
        <begin position="437"/>
        <end position="456"/>
    </location>
</feature>
<feature type="transmembrane region" description="Helical" evidence="7">
    <location>
        <begin position="20"/>
        <end position="41"/>
    </location>
</feature>
<feature type="transmembrane region" description="Helical" evidence="7">
    <location>
        <begin position="96"/>
        <end position="120"/>
    </location>
</feature>
<comment type="pathway">
    <text evidence="7">Protein modification; lipoprotein biosynthesis (diacylglyceryl transfer).</text>
</comment>
<dbReference type="InterPro" id="IPR001478">
    <property type="entry name" value="PDZ"/>
</dbReference>
<dbReference type="EMBL" id="JACEFB010000004">
    <property type="protein sequence ID" value="MBA2226192.1"/>
    <property type="molecule type" value="Genomic_DNA"/>
</dbReference>
<evidence type="ECO:0000256" key="6">
    <source>
        <dbReference type="ARBA" id="ARBA00023136"/>
    </source>
</evidence>
<evidence type="ECO:0000313" key="11">
    <source>
        <dbReference type="Proteomes" id="UP000542342"/>
    </source>
</evidence>
<dbReference type="RefSeq" id="WP_194537611.1">
    <property type="nucleotide sequence ID" value="NZ_JACEFB010000004.1"/>
</dbReference>
<dbReference type="InterPro" id="IPR041489">
    <property type="entry name" value="PDZ_6"/>
</dbReference>
<feature type="transmembrane region" description="Helical" evidence="7">
    <location>
        <begin position="355"/>
        <end position="374"/>
    </location>
</feature>
<comment type="subcellular location">
    <subcellularLocation>
        <location evidence="7">Cell membrane</location>
        <topology evidence="7">Multi-pass membrane protein</topology>
    </subcellularLocation>
</comment>
<dbReference type="HAMAP" id="MF_01147">
    <property type="entry name" value="Lgt"/>
    <property type="match status" value="1"/>
</dbReference>
<keyword evidence="10" id="KW-0449">Lipoprotein</keyword>
<keyword evidence="6 7" id="KW-0472">Membrane</keyword>
<gene>
    <name evidence="7" type="primary">lgt</name>
    <name evidence="10" type="ORF">H0921_08460</name>
</gene>
<evidence type="ECO:0000259" key="9">
    <source>
        <dbReference type="PROSITE" id="PS50106"/>
    </source>
</evidence>
<dbReference type="GO" id="GO:0042158">
    <property type="term" value="P:lipoprotein biosynthetic process"/>
    <property type="evidence" value="ECO:0007669"/>
    <property type="project" value="UniProtKB-UniRule"/>
</dbReference>
<evidence type="ECO:0000256" key="5">
    <source>
        <dbReference type="ARBA" id="ARBA00022989"/>
    </source>
</evidence>
<evidence type="ECO:0000256" key="3">
    <source>
        <dbReference type="ARBA" id="ARBA00022679"/>
    </source>
</evidence>
<dbReference type="UniPathway" id="UPA00664"/>
<dbReference type="Pfam" id="PF17820">
    <property type="entry name" value="PDZ_6"/>
    <property type="match status" value="1"/>
</dbReference>
<feature type="binding site" evidence="7">
    <location>
        <position position="148"/>
    </location>
    <ligand>
        <name>a 1,2-diacyl-sn-glycero-3-phospho-(1'-sn-glycerol)</name>
        <dbReference type="ChEBI" id="CHEBI:64716"/>
    </ligand>
</feature>
<dbReference type="AlphaFoldDB" id="A0A7V9ABX1"/>
<dbReference type="PROSITE" id="PS50106">
    <property type="entry name" value="PDZ"/>
    <property type="match status" value="1"/>
</dbReference>
<sequence length="456" mass="51124">MQQILFTIPILKDRFPPDGIPVPGFGTMLFVAFIVVALWGSRRARRIGLPPERFQDFVLWIFVGGLIGARILYMIQYSHHFPDRSLLGWLGAFLKIWEGGIVFYGSVVGGVLAYGLFYWLVLRHLRISNWQLADVIAPLIAAGVAIGRLGCWLNGCCWGQVACVATASVPLGTAHFPLLPAHARPQLVADWGLQTTTGFALTRTNHRLPLADPRSRVLAVEAGSAAEQAGLEAGDRIVRVNGQPNAILLEPLGTAEMIETVWQKWQAWGIGQEERTPSGRRVLRCDTLEDYLQLRQRLTHTGLETQIYVDDLFNEWVRDWPRGHNRLRLSVERQGQTLDLPPFVPRTVGLYPTQLYETVSMLLLLPVLLLYYPYRRHDGQLLVLLMLGYAVHRFINESLRIEPAYTFGLTLSQWGSLVVAAAAVILEAYLWRTQPSRWRRSPPSAPVSSAPAPPTS</sequence>
<feature type="transmembrane region" description="Helical" evidence="7">
    <location>
        <begin position="411"/>
        <end position="431"/>
    </location>
</feature>